<proteinExistence type="predicted"/>
<evidence type="ECO:0000256" key="1">
    <source>
        <dbReference type="SAM" id="SignalP"/>
    </source>
</evidence>
<feature type="signal peptide" evidence="1">
    <location>
        <begin position="1"/>
        <end position="23"/>
    </location>
</feature>
<sequence>MRGRLKWSAAAVLLAAFVGGCSSDEPESKWATSLEPGNCLNLIKPLSQANPTVSQFESASCEKAHDLQVFAVPEYVAKTSESSPGGASVSAYPGDRLVQAMASKKCSLAFRTFL</sequence>
<dbReference type="Proteomes" id="UP001138997">
    <property type="component" value="Unassembled WGS sequence"/>
</dbReference>
<dbReference type="AlphaFoldDB" id="A0A9X1NMR9"/>
<feature type="chain" id="PRO_5041000811" description="Lipoprotein" evidence="1">
    <location>
        <begin position="24"/>
        <end position="114"/>
    </location>
</feature>
<feature type="non-terminal residue" evidence="2">
    <location>
        <position position="114"/>
    </location>
</feature>
<dbReference type="EMBL" id="JAJOMB010000031">
    <property type="protein sequence ID" value="MCD5316606.1"/>
    <property type="molecule type" value="Genomic_DNA"/>
</dbReference>
<gene>
    <name evidence="2" type="ORF">LR394_37480</name>
</gene>
<organism evidence="2 3">
    <name type="scientific">Kineosporia babensis</name>
    <dbReference type="NCBI Taxonomy" id="499548"/>
    <lineage>
        <taxon>Bacteria</taxon>
        <taxon>Bacillati</taxon>
        <taxon>Actinomycetota</taxon>
        <taxon>Actinomycetes</taxon>
        <taxon>Kineosporiales</taxon>
        <taxon>Kineosporiaceae</taxon>
        <taxon>Kineosporia</taxon>
    </lineage>
</organism>
<protein>
    <recommendedName>
        <fullName evidence="4">Lipoprotein</fullName>
    </recommendedName>
</protein>
<name>A0A9X1NMR9_9ACTN</name>
<keyword evidence="3" id="KW-1185">Reference proteome</keyword>
<comment type="caution">
    <text evidence="2">The sequence shown here is derived from an EMBL/GenBank/DDBJ whole genome shotgun (WGS) entry which is preliminary data.</text>
</comment>
<evidence type="ECO:0000313" key="2">
    <source>
        <dbReference type="EMBL" id="MCD5316606.1"/>
    </source>
</evidence>
<keyword evidence="1" id="KW-0732">Signal</keyword>
<evidence type="ECO:0008006" key="4">
    <source>
        <dbReference type="Google" id="ProtNLM"/>
    </source>
</evidence>
<accession>A0A9X1NMR9</accession>
<dbReference type="PROSITE" id="PS51257">
    <property type="entry name" value="PROKAR_LIPOPROTEIN"/>
    <property type="match status" value="1"/>
</dbReference>
<reference evidence="2" key="1">
    <citation type="submission" date="2021-11" db="EMBL/GenBank/DDBJ databases">
        <title>Streptomyces corallinus and Kineosporia corallina sp. nov., two new coral-derived marine actinobacteria.</title>
        <authorList>
            <person name="Buangrab K."/>
            <person name="Sutthacheep M."/>
            <person name="Yeemin T."/>
            <person name="Harunari E."/>
            <person name="Igarashi Y."/>
            <person name="Sripreechasak P."/>
            <person name="Kanchanasin P."/>
            <person name="Tanasupawat S."/>
            <person name="Phongsopitanun W."/>
        </authorList>
    </citation>
    <scope>NUCLEOTIDE SEQUENCE</scope>
    <source>
        <strain evidence="2">JCM 31032</strain>
    </source>
</reference>
<evidence type="ECO:0000313" key="3">
    <source>
        <dbReference type="Proteomes" id="UP001138997"/>
    </source>
</evidence>